<reference evidence="2 3" key="1">
    <citation type="submission" date="2015-12" db="EMBL/GenBank/DDBJ databases">
        <authorList>
            <person name="Shamseldin A."/>
            <person name="Moawad H."/>
            <person name="Abd El-Rahim W.M."/>
            <person name="Sadowsky M.J."/>
        </authorList>
    </citation>
    <scope>NUCLEOTIDE SEQUENCE [LARGE SCALE GENOMIC DNA]</scope>
    <source>
        <strain evidence="2 3">WF1</strain>
    </source>
</reference>
<accession>A0A1V8M1C5</accession>
<dbReference type="Proteomes" id="UP000191980">
    <property type="component" value="Unassembled WGS sequence"/>
</dbReference>
<dbReference type="Gene3D" id="2.40.33.20">
    <property type="entry name" value="PK beta-barrel domain-like"/>
    <property type="match status" value="1"/>
</dbReference>
<dbReference type="GO" id="GO:0030151">
    <property type="term" value="F:molybdenum ion binding"/>
    <property type="evidence" value="ECO:0007669"/>
    <property type="project" value="InterPro"/>
</dbReference>
<dbReference type="RefSeq" id="WP_080524292.1">
    <property type="nucleotide sequence ID" value="NZ_LPUF01000004.1"/>
</dbReference>
<proteinExistence type="predicted"/>
<dbReference type="InterPro" id="IPR005302">
    <property type="entry name" value="MoCF_Sase_C"/>
</dbReference>
<dbReference type="GO" id="GO:0003824">
    <property type="term" value="F:catalytic activity"/>
    <property type="evidence" value="ECO:0007669"/>
    <property type="project" value="InterPro"/>
</dbReference>
<dbReference type="PROSITE" id="PS51340">
    <property type="entry name" value="MOSC"/>
    <property type="match status" value="1"/>
</dbReference>
<dbReference type="InterPro" id="IPR052353">
    <property type="entry name" value="Benzoxazolinone_Detox_Enz"/>
</dbReference>
<keyword evidence="3" id="KW-1185">Reference proteome</keyword>
<dbReference type="PANTHER" id="PTHR30212:SF2">
    <property type="entry name" value="PROTEIN YIIM"/>
    <property type="match status" value="1"/>
</dbReference>
<dbReference type="GO" id="GO:0030170">
    <property type="term" value="F:pyridoxal phosphate binding"/>
    <property type="evidence" value="ECO:0007669"/>
    <property type="project" value="InterPro"/>
</dbReference>
<comment type="caution">
    <text evidence="2">The sequence shown here is derived from an EMBL/GenBank/DDBJ whole genome shotgun (WGS) entry which is preliminary data.</text>
</comment>
<dbReference type="Pfam" id="PF03473">
    <property type="entry name" value="MOSC"/>
    <property type="match status" value="1"/>
</dbReference>
<gene>
    <name evidence="2" type="ORF">AU255_17900</name>
</gene>
<dbReference type="EMBL" id="LPUF01000004">
    <property type="protein sequence ID" value="OQK15345.1"/>
    <property type="molecule type" value="Genomic_DNA"/>
</dbReference>
<dbReference type="InterPro" id="IPR011037">
    <property type="entry name" value="Pyrv_Knase-like_insert_dom_sf"/>
</dbReference>
<evidence type="ECO:0000313" key="3">
    <source>
        <dbReference type="Proteomes" id="UP000191980"/>
    </source>
</evidence>
<name>A0A1V8M1C5_9GAMM</name>
<sequence length="218" mass="24307">MNLLSINTTLPAKIEYQGKIISTGIFKKPVIGPVFIAKDNLKGDQQADLKNHGGEHKAVYAFSSDHYSYWSKVLQNPELKPGGFGENLTISGFDESVLHIGDQLSIGQCILEITQPRVPCFKLGLAVGNQNMPRLFIENFATGAYLRVIQEGVVETGSKVELVKEGVFKVNIQSLFRAYFDKNYPASRSIMERALLIPELSSEWRKKLSTRLFSVNTP</sequence>
<dbReference type="PANTHER" id="PTHR30212">
    <property type="entry name" value="PROTEIN YIIM"/>
    <property type="match status" value="1"/>
</dbReference>
<feature type="domain" description="MOSC" evidence="1">
    <location>
        <begin position="28"/>
        <end position="163"/>
    </location>
</feature>
<protein>
    <submittedName>
        <fullName evidence="2">Molybdenum cofactor biosysynthesis protein</fullName>
    </submittedName>
</protein>
<organism evidence="2 3">
    <name type="scientific">Methyloprofundus sedimenti</name>
    <dbReference type="NCBI Taxonomy" id="1420851"/>
    <lineage>
        <taxon>Bacteria</taxon>
        <taxon>Pseudomonadati</taxon>
        <taxon>Pseudomonadota</taxon>
        <taxon>Gammaproteobacteria</taxon>
        <taxon>Methylococcales</taxon>
        <taxon>Methylococcaceae</taxon>
        <taxon>Methyloprofundus</taxon>
    </lineage>
</organism>
<dbReference type="AlphaFoldDB" id="A0A1V8M1C5"/>
<dbReference type="OrthoDB" id="1550913at2"/>
<evidence type="ECO:0000313" key="2">
    <source>
        <dbReference type="EMBL" id="OQK15345.1"/>
    </source>
</evidence>
<evidence type="ECO:0000259" key="1">
    <source>
        <dbReference type="PROSITE" id="PS51340"/>
    </source>
</evidence>
<dbReference type="STRING" id="1420851.AU255_17900"/>
<dbReference type="SUPFAM" id="SSF50800">
    <property type="entry name" value="PK beta-barrel domain-like"/>
    <property type="match status" value="1"/>
</dbReference>